<name>A0AAE1A229_9GAST</name>
<proteinExistence type="inferred from homology"/>
<dbReference type="Pfam" id="PF14704">
    <property type="entry name" value="DERM"/>
    <property type="match status" value="1"/>
</dbReference>
<comment type="caution">
    <text evidence="6">The sequence shown here is derived from an EMBL/GenBank/DDBJ whole genome shotgun (WGS) entry which is preliminary data.</text>
</comment>
<evidence type="ECO:0000256" key="4">
    <source>
        <dbReference type="ARBA" id="ARBA00023157"/>
    </source>
</evidence>
<evidence type="ECO:0008006" key="8">
    <source>
        <dbReference type="Google" id="ProtNLM"/>
    </source>
</evidence>
<dbReference type="PANTHER" id="PTHR15040">
    <property type="entry name" value="DERMATOPONTIN-RELATED"/>
    <property type="match status" value="1"/>
</dbReference>
<keyword evidence="4" id="KW-1015">Disulfide bond</keyword>
<protein>
    <recommendedName>
        <fullName evidence="8">Dermatopontin</fullName>
    </recommendedName>
</protein>
<dbReference type="EMBL" id="JAWDGP010002819">
    <property type="protein sequence ID" value="KAK3779650.1"/>
    <property type="molecule type" value="Genomic_DNA"/>
</dbReference>
<dbReference type="GO" id="GO:0031012">
    <property type="term" value="C:extracellular matrix"/>
    <property type="evidence" value="ECO:0007669"/>
    <property type="project" value="TreeGrafter"/>
</dbReference>
<feature type="chain" id="PRO_5041961036" description="Dermatopontin" evidence="5">
    <location>
        <begin position="23"/>
        <end position="122"/>
    </location>
</feature>
<organism evidence="6 7">
    <name type="scientific">Elysia crispata</name>
    <name type="common">lettuce slug</name>
    <dbReference type="NCBI Taxonomy" id="231223"/>
    <lineage>
        <taxon>Eukaryota</taxon>
        <taxon>Metazoa</taxon>
        <taxon>Spiralia</taxon>
        <taxon>Lophotrochozoa</taxon>
        <taxon>Mollusca</taxon>
        <taxon>Gastropoda</taxon>
        <taxon>Heterobranchia</taxon>
        <taxon>Euthyneura</taxon>
        <taxon>Panpulmonata</taxon>
        <taxon>Sacoglossa</taxon>
        <taxon>Placobranchoidea</taxon>
        <taxon>Plakobranchidae</taxon>
        <taxon>Elysia</taxon>
    </lineage>
</organism>
<evidence type="ECO:0000313" key="7">
    <source>
        <dbReference type="Proteomes" id="UP001283361"/>
    </source>
</evidence>
<evidence type="ECO:0000256" key="5">
    <source>
        <dbReference type="SAM" id="SignalP"/>
    </source>
</evidence>
<dbReference type="InterPro" id="IPR026645">
    <property type="entry name" value="Dermatopontin"/>
</dbReference>
<dbReference type="PANTHER" id="PTHR15040:SF3">
    <property type="entry name" value="SI:DKEY-14D8.6-RELATED"/>
    <property type="match status" value="1"/>
</dbReference>
<keyword evidence="7" id="KW-1185">Reference proteome</keyword>
<evidence type="ECO:0000256" key="2">
    <source>
        <dbReference type="ARBA" id="ARBA00008712"/>
    </source>
</evidence>
<feature type="signal peptide" evidence="5">
    <location>
        <begin position="1"/>
        <end position="22"/>
    </location>
</feature>
<dbReference type="AlphaFoldDB" id="A0AAE1A229"/>
<keyword evidence="5" id="KW-0732">Signal</keyword>
<sequence length="122" mass="14444">MFSPPLAFVVVTLALTCNSAWAASFVNNWDEKFKYECPTNQTLSYVYSTHSNHHEDRRWMFKCCHIESYKTTGCEWTPYLNSFDHVLNYAVPEDRVLIGWFSEHKNKAEDRRHRMLTCNLSK</sequence>
<accession>A0AAE1A229</accession>
<dbReference type="GO" id="GO:0005615">
    <property type="term" value="C:extracellular space"/>
    <property type="evidence" value="ECO:0007669"/>
    <property type="project" value="TreeGrafter"/>
</dbReference>
<comment type="subcellular location">
    <subcellularLocation>
        <location evidence="1">Secreted</location>
    </subcellularLocation>
</comment>
<comment type="similarity">
    <text evidence="2">Belongs to the dermatopontin family.</text>
</comment>
<keyword evidence="3" id="KW-0964">Secreted</keyword>
<evidence type="ECO:0000256" key="1">
    <source>
        <dbReference type="ARBA" id="ARBA00004613"/>
    </source>
</evidence>
<dbReference type="Proteomes" id="UP001283361">
    <property type="component" value="Unassembled WGS sequence"/>
</dbReference>
<dbReference type="GO" id="GO:0030199">
    <property type="term" value="P:collagen fibril organization"/>
    <property type="evidence" value="ECO:0007669"/>
    <property type="project" value="TreeGrafter"/>
</dbReference>
<reference evidence="6" key="1">
    <citation type="journal article" date="2023" name="G3 (Bethesda)">
        <title>A reference genome for the long-term kleptoplast-retaining sea slug Elysia crispata morphotype clarki.</title>
        <authorList>
            <person name="Eastman K.E."/>
            <person name="Pendleton A.L."/>
            <person name="Shaikh M.A."/>
            <person name="Suttiyut T."/>
            <person name="Ogas R."/>
            <person name="Tomko P."/>
            <person name="Gavelis G."/>
            <person name="Widhalm J.R."/>
            <person name="Wisecaver J.H."/>
        </authorList>
    </citation>
    <scope>NUCLEOTIDE SEQUENCE</scope>
    <source>
        <strain evidence="6">ECLA1</strain>
    </source>
</reference>
<evidence type="ECO:0000256" key="3">
    <source>
        <dbReference type="ARBA" id="ARBA00022525"/>
    </source>
</evidence>
<evidence type="ECO:0000313" key="6">
    <source>
        <dbReference type="EMBL" id="KAK3779650.1"/>
    </source>
</evidence>
<gene>
    <name evidence="6" type="ORF">RRG08_040373</name>
</gene>